<evidence type="ECO:0000256" key="3">
    <source>
        <dbReference type="ARBA" id="ARBA00007057"/>
    </source>
</evidence>
<dbReference type="Proteomes" id="UP000663860">
    <property type="component" value="Unassembled WGS sequence"/>
</dbReference>
<evidence type="ECO:0000256" key="6">
    <source>
        <dbReference type="ARBA" id="ARBA00022782"/>
    </source>
</evidence>
<dbReference type="InterPro" id="IPR036910">
    <property type="entry name" value="HMG_box_dom_sf"/>
</dbReference>
<feature type="region of interest" description="Disordered" evidence="12">
    <location>
        <begin position="366"/>
        <end position="397"/>
    </location>
</feature>
<dbReference type="GO" id="GO:0043565">
    <property type="term" value="F:sequence-specific DNA binding"/>
    <property type="evidence" value="ECO:0007669"/>
    <property type="project" value="TreeGrafter"/>
</dbReference>
<dbReference type="GO" id="GO:0007140">
    <property type="term" value="P:male meiotic nuclear division"/>
    <property type="evidence" value="ECO:0007669"/>
    <property type="project" value="TreeGrafter"/>
</dbReference>
<dbReference type="PANTHER" id="PTHR21358">
    <property type="entry name" value="PROTEIN MAELSTROM HOMOLOG"/>
    <property type="match status" value="1"/>
</dbReference>
<feature type="DNA-binding region" description="HMG box" evidence="11">
    <location>
        <begin position="2"/>
        <end position="70"/>
    </location>
</feature>
<keyword evidence="9 11" id="KW-0539">Nucleus</keyword>
<dbReference type="GO" id="GO:0007283">
    <property type="term" value="P:spermatogenesis"/>
    <property type="evidence" value="ECO:0007669"/>
    <property type="project" value="TreeGrafter"/>
</dbReference>
<comment type="subcellular location">
    <subcellularLocation>
        <location evidence="2">Cytoplasm</location>
    </subcellularLocation>
    <subcellularLocation>
        <location evidence="1">Nucleus</location>
    </subcellularLocation>
</comment>
<dbReference type="EMBL" id="CAJNOE010000243">
    <property type="protein sequence ID" value="CAF1083102.1"/>
    <property type="molecule type" value="Genomic_DNA"/>
</dbReference>
<evidence type="ECO:0000256" key="7">
    <source>
        <dbReference type="ARBA" id="ARBA00023125"/>
    </source>
</evidence>
<dbReference type="GO" id="GO:0043186">
    <property type="term" value="C:P granule"/>
    <property type="evidence" value="ECO:0007669"/>
    <property type="project" value="TreeGrafter"/>
</dbReference>
<keyword evidence="7 11" id="KW-0238">DNA-binding</keyword>
<reference evidence="14" key="1">
    <citation type="submission" date="2021-02" db="EMBL/GenBank/DDBJ databases">
        <authorList>
            <person name="Nowell W R."/>
        </authorList>
    </citation>
    <scope>NUCLEOTIDE SEQUENCE</scope>
</reference>
<comment type="caution">
    <text evidence="14">The sequence shown here is derived from an EMBL/GenBank/DDBJ whole genome shotgun (WGS) entry which is preliminary data.</text>
</comment>
<dbReference type="GO" id="GO:0045892">
    <property type="term" value="P:negative regulation of DNA-templated transcription"/>
    <property type="evidence" value="ECO:0007669"/>
    <property type="project" value="TreeGrafter"/>
</dbReference>
<dbReference type="GO" id="GO:0060964">
    <property type="term" value="P:regulation of miRNA-mediated gene silencing"/>
    <property type="evidence" value="ECO:0007669"/>
    <property type="project" value="InterPro"/>
</dbReference>
<proteinExistence type="inferred from homology"/>
<dbReference type="GO" id="GO:0030154">
    <property type="term" value="P:cell differentiation"/>
    <property type="evidence" value="ECO:0007669"/>
    <property type="project" value="UniProtKB-KW"/>
</dbReference>
<name>A0A814MU29_9BILA</name>
<organism evidence="14 15">
    <name type="scientific">Adineta steineri</name>
    <dbReference type="NCBI Taxonomy" id="433720"/>
    <lineage>
        <taxon>Eukaryota</taxon>
        <taxon>Metazoa</taxon>
        <taxon>Spiralia</taxon>
        <taxon>Gnathifera</taxon>
        <taxon>Rotifera</taxon>
        <taxon>Eurotatoria</taxon>
        <taxon>Bdelloidea</taxon>
        <taxon>Adinetida</taxon>
        <taxon>Adinetidae</taxon>
        <taxon>Adineta</taxon>
    </lineage>
</organism>
<protein>
    <recommendedName>
        <fullName evidence="13">HMG box domain-containing protein</fullName>
    </recommendedName>
</protein>
<dbReference type="SUPFAM" id="SSF47095">
    <property type="entry name" value="HMG-box"/>
    <property type="match status" value="1"/>
</dbReference>
<evidence type="ECO:0000256" key="4">
    <source>
        <dbReference type="ARBA" id="ARBA00022473"/>
    </source>
</evidence>
<evidence type="ECO:0000256" key="9">
    <source>
        <dbReference type="ARBA" id="ARBA00023242"/>
    </source>
</evidence>
<evidence type="ECO:0000256" key="8">
    <source>
        <dbReference type="ARBA" id="ARBA00023158"/>
    </source>
</evidence>
<evidence type="ECO:0000256" key="5">
    <source>
        <dbReference type="ARBA" id="ARBA00022490"/>
    </source>
</evidence>
<keyword evidence="8" id="KW-0943">RNA-mediated gene silencing</keyword>
<evidence type="ECO:0000256" key="11">
    <source>
        <dbReference type="PROSITE-ProRule" id="PRU00267"/>
    </source>
</evidence>
<keyword evidence="10" id="KW-0469">Meiosis</keyword>
<evidence type="ECO:0000313" key="15">
    <source>
        <dbReference type="Proteomes" id="UP000663860"/>
    </source>
</evidence>
<evidence type="ECO:0000256" key="12">
    <source>
        <dbReference type="SAM" id="MobiDB-lite"/>
    </source>
</evidence>
<dbReference type="AlphaFoldDB" id="A0A814MU29"/>
<keyword evidence="6" id="KW-0221">Differentiation</keyword>
<feature type="domain" description="HMG box" evidence="13">
    <location>
        <begin position="2"/>
        <end position="70"/>
    </location>
</feature>
<dbReference type="GO" id="GO:0034587">
    <property type="term" value="P:piRNA processing"/>
    <property type="evidence" value="ECO:0007669"/>
    <property type="project" value="TreeGrafter"/>
</dbReference>
<dbReference type="InterPro" id="IPR039259">
    <property type="entry name" value="Protein_maelstrom"/>
</dbReference>
<dbReference type="InterPro" id="IPR024970">
    <property type="entry name" value="Maelstrom"/>
</dbReference>
<dbReference type="Gene3D" id="1.10.30.10">
    <property type="entry name" value="High mobility group box domain"/>
    <property type="match status" value="1"/>
</dbReference>
<evidence type="ECO:0000256" key="1">
    <source>
        <dbReference type="ARBA" id="ARBA00004123"/>
    </source>
</evidence>
<dbReference type="PROSITE" id="PS50118">
    <property type="entry name" value="HMG_BOX_2"/>
    <property type="match status" value="1"/>
</dbReference>
<feature type="compositionally biased region" description="Polar residues" evidence="12">
    <location>
        <begin position="388"/>
        <end position="397"/>
    </location>
</feature>
<keyword evidence="4" id="KW-0217">Developmental protein</keyword>
<evidence type="ECO:0000256" key="2">
    <source>
        <dbReference type="ARBA" id="ARBA00004496"/>
    </source>
</evidence>
<accession>A0A814MU29</accession>
<dbReference type="InterPro" id="IPR009071">
    <property type="entry name" value="HMG_box_dom"/>
</dbReference>
<evidence type="ECO:0000259" key="13">
    <source>
        <dbReference type="PROSITE" id="PS50118"/>
    </source>
</evidence>
<feature type="compositionally biased region" description="Low complexity" evidence="12">
    <location>
        <begin position="373"/>
        <end position="387"/>
    </location>
</feature>
<dbReference type="PANTHER" id="PTHR21358:SF4">
    <property type="entry name" value="PROTEIN MAELSTROM HOMOLOG"/>
    <property type="match status" value="1"/>
</dbReference>
<keyword evidence="5" id="KW-0963">Cytoplasm</keyword>
<gene>
    <name evidence="14" type="ORF">IZO911_LOCUS22072</name>
</gene>
<comment type="similarity">
    <text evidence="3">Belongs to the maelstrom family.</text>
</comment>
<dbReference type="GO" id="GO:0005634">
    <property type="term" value="C:nucleus"/>
    <property type="evidence" value="ECO:0007669"/>
    <property type="project" value="UniProtKB-SubCell"/>
</dbReference>
<evidence type="ECO:0000256" key="10">
    <source>
        <dbReference type="ARBA" id="ARBA00023254"/>
    </source>
</evidence>
<dbReference type="Pfam" id="PF13017">
    <property type="entry name" value="Maelstrom"/>
    <property type="match status" value="1"/>
</dbReference>
<sequence>MPKPSRSPFYFYATEYRNRQCSRGQRMNINEAINACYDDWKALSEIDKEPYKNQYEEWRIQYRVNPESVNTSNQHTNRKKEISNEKILNDRDIPCEELKRHYDRFSIERNFLACEYLPLDKSELLSMPIYIINFQVFCKVDEEDGGQFIPAEMCILRYTLNDGVTVYRHKFIKPEQIPMGYMSSCLEHAKETHEIPIRDFCEATENYKLIYQELKSFLFPTIINQANNMLDDDDRTRRRYLRLTRPCIFYPAIEYEQTIKIIDWLQEKAEGRKPTNDTRFVTLASIESLIMVLAKLRKQEVSRDDMNKTFQNASYSFLIEERCPYHFQLGISHCSVARCHAAAKLISAYLNQLYVPEKPIITPVMTDKSSPFSHTSQSLSNSRSTSSIGRHQSISTRLRTTPQQLISNQCNYVDTADSLASSYYPPEQKNHNNEQVKKLQQQNFHRLLSNAQSMPLSDNNPIDNPQRTILNQRKQILLQALQNIDQQIEELSTE</sequence>
<dbReference type="Pfam" id="PF09011">
    <property type="entry name" value="HMG_box_2"/>
    <property type="match status" value="1"/>
</dbReference>
<evidence type="ECO:0000313" key="14">
    <source>
        <dbReference type="EMBL" id="CAF1083102.1"/>
    </source>
</evidence>